<sequence length="189" mass="22252">MDLARFLELARNHGWQGLSLWGVLLAQALLWAGLVRLHLALHREEAPWEECVGKIRSAFLRRVNGEEELQELKVHAYAPIVDKLVRMNFAEAKAPLMERWLLLKWKTQECLRPYWIRWGHLIIAFGVVVWFLNGLRLDLGLDPLKRTPCDPRLLWVWLGYSMILAWKLVRLHGNLVRVQRSLLVPRRDE</sequence>
<reference evidence="2" key="1">
    <citation type="journal article" date="2023" name="Int. J. Syst. Evol. Microbiol.">
        <title>Mesoterricola silvestris gen. nov., sp. nov., Mesoterricola sediminis sp. nov., Geothrix oryzae sp. nov., Geothrix edaphica sp. nov., Geothrix rubra sp. nov., and Geothrix limicola sp. nov., six novel members of Acidobacteriota isolated from soils.</title>
        <authorList>
            <person name="Itoh H."/>
            <person name="Sugisawa Y."/>
            <person name="Mise K."/>
            <person name="Xu Z."/>
            <person name="Kuniyasu M."/>
            <person name="Ushijima N."/>
            <person name="Kawano K."/>
            <person name="Kobayashi E."/>
            <person name="Shiratori Y."/>
            <person name="Masuda Y."/>
            <person name="Senoo K."/>
        </authorList>
    </citation>
    <scope>NUCLEOTIDE SEQUENCE</scope>
    <source>
        <strain evidence="2">W786</strain>
    </source>
</reference>
<evidence type="ECO:0000256" key="1">
    <source>
        <dbReference type="SAM" id="Phobius"/>
    </source>
</evidence>
<feature type="transmembrane region" description="Helical" evidence="1">
    <location>
        <begin position="20"/>
        <end position="39"/>
    </location>
</feature>
<dbReference type="RefSeq" id="WP_243332767.1">
    <property type="nucleotide sequence ID" value="NZ_AP027081.1"/>
</dbReference>
<accession>A0AA48GWM8</accession>
<organism evidence="2 3">
    <name type="scientific">Mesoterricola sediminis</name>
    <dbReference type="NCBI Taxonomy" id="2927980"/>
    <lineage>
        <taxon>Bacteria</taxon>
        <taxon>Pseudomonadati</taxon>
        <taxon>Acidobacteriota</taxon>
        <taxon>Holophagae</taxon>
        <taxon>Holophagales</taxon>
        <taxon>Holophagaceae</taxon>
        <taxon>Mesoterricola</taxon>
    </lineage>
</organism>
<dbReference type="Proteomes" id="UP001228113">
    <property type="component" value="Chromosome"/>
</dbReference>
<gene>
    <name evidence="2" type="ORF">METESE_25970</name>
</gene>
<keyword evidence="3" id="KW-1185">Reference proteome</keyword>
<protein>
    <submittedName>
        <fullName evidence="2">Uncharacterized protein</fullName>
    </submittedName>
</protein>
<keyword evidence="1" id="KW-0472">Membrane</keyword>
<feature type="transmembrane region" description="Helical" evidence="1">
    <location>
        <begin position="114"/>
        <end position="132"/>
    </location>
</feature>
<evidence type="ECO:0000313" key="2">
    <source>
        <dbReference type="EMBL" id="BDU77639.1"/>
    </source>
</evidence>
<dbReference type="KEGG" id="msea:METESE_25970"/>
<name>A0AA48GWM8_9BACT</name>
<dbReference type="AlphaFoldDB" id="A0AA48GWM8"/>
<dbReference type="EMBL" id="AP027081">
    <property type="protein sequence ID" value="BDU77639.1"/>
    <property type="molecule type" value="Genomic_DNA"/>
</dbReference>
<keyword evidence="1" id="KW-1133">Transmembrane helix</keyword>
<proteinExistence type="predicted"/>
<evidence type="ECO:0000313" key="3">
    <source>
        <dbReference type="Proteomes" id="UP001228113"/>
    </source>
</evidence>
<feature type="transmembrane region" description="Helical" evidence="1">
    <location>
        <begin position="152"/>
        <end position="169"/>
    </location>
</feature>
<keyword evidence="1" id="KW-0812">Transmembrane</keyword>